<proteinExistence type="predicted"/>
<keyword evidence="2" id="KW-1185">Reference proteome</keyword>
<dbReference type="Proteomes" id="UP000008412">
    <property type="component" value="Segment"/>
</dbReference>
<name>G1D1S8_9CAUD</name>
<protein>
    <submittedName>
        <fullName evidence="1">Uncharacterized protein</fullName>
    </submittedName>
</protein>
<organism evidence="1 2">
    <name type="scientific">Mycobacterium phage Hammer</name>
    <dbReference type="NCBI Taxonomy" id="2922204"/>
    <lineage>
        <taxon>Viruses</taxon>
        <taxon>Duplodnaviria</taxon>
        <taxon>Heunggongvirae</taxon>
        <taxon>Uroviricota</taxon>
        <taxon>Caudoviricetes</taxon>
        <taxon>Gladiatorvirus</taxon>
        <taxon>Gladiatorvirus hammer</taxon>
    </lineage>
</organism>
<reference evidence="1 2" key="1">
    <citation type="journal article" date="2012" name="J. Virol.">
        <title>Complete Genome Sequences of 138 Mycobacteriophages.</title>
        <authorList>
            <consortium name="the Science Education Alliance Phage Hunters Advancing Genomics and Evolutionary Science Program"/>
            <consortium name="the KwaZulu-Natal Research Institute for Tuberculosis and HIV Mycobacterial Genetics Course Students"/>
            <consortium name="the Phage Hunters Integrating Research and Education Program"/>
            <person name="Hatfull G.F."/>
        </authorList>
    </citation>
    <scope>NUCLEOTIDE SEQUENCE [LARGE SCALE GENOMIC DNA]</scope>
    <source>
        <strain evidence="1 2">Hammer</strain>
    </source>
</reference>
<dbReference type="GeneID" id="40233340"/>
<dbReference type="EMBL" id="JF937094">
    <property type="protein sequence ID" value="AEK08726.1"/>
    <property type="molecule type" value="Genomic_DNA"/>
</dbReference>
<dbReference type="RefSeq" id="YP_009636597.1">
    <property type="nucleotide sequence ID" value="NC_042318.1"/>
</dbReference>
<accession>G1D1S8</accession>
<gene>
    <name evidence="1" type="primary">82</name>
    <name evidence="1" type="ORF">HAMMER_82</name>
</gene>
<evidence type="ECO:0000313" key="2">
    <source>
        <dbReference type="Proteomes" id="UP000008412"/>
    </source>
</evidence>
<evidence type="ECO:0000313" key="1">
    <source>
        <dbReference type="EMBL" id="AEK08726.1"/>
    </source>
</evidence>
<sequence length="49" mass="5441">MGLSGADALMRFKAKCKGCSVEFRADDRRLFGISVRTHEVMTGHTVKVK</sequence>